<dbReference type="SUPFAM" id="SSF51905">
    <property type="entry name" value="FAD/NAD(P)-binding domain"/>
    <property type="match status" value="1"/>
</dbReference>
<dbReference type="RefSeq" id="WP_377402359.1">
    <property type="nucleotide sequence ID" value="NZ_JBHTFQ010000004.1"/>
</dbReference>
<dbReference type="InterPro" id="IPR050097">
    <property type="entry name" value="Ferredoxin-NADP_redctase_2"/>
</dbReference>
<evidence type="ECO:0000313" key="6">
    <source>
        <dbReference type="Proteomes" id="UP001596516"/>
    </source>
</evidence>
<evidence type="ECO:0000256" key="3">
    <source>
        <dbReference type="ARBA" id="ARBA00023002"/>
    </source>
</evidence>
<keyword evidence="3" id="KW-0560">Oxidoreductase</keyword>
<keyword evidence="2" id="KW-0285">Flavoprotein</keyword>
<dbReference type="PRINTS" id="PR00368">
    <property type="entry name" value="FADPNR"/>
</dbReference>
<dbReference type="Pfam" id="PF07992">
    <property type="entry name" value="Pyr_redox_2"/>
    <property type="match status" value="1"/>
</dbReference>
<accession>A0ABW2UMR3</accession>
<evidence type="ECO:0000259" key="4">
    <source>
        <dbReference type="Pfam" id="PF07992"/>
    </source>
</evidence>
<sequence length="308" mass="33448">MNIPEIDCCIVGAGPAGLTAAIFLARFRRSFRLFGAGDSRAAWIPRSHNHPAFPGGINGHDLLQRMRRQLGGFGHSPVSAAVTAVVPMPDGRFKVTAGDDMVLARHLILATGVRDHLPPVRDAVAHVLEGRIRQCPICDGYEMTDRRLAVIGHEACAAGEALFLRSYTDRITIVTLGRRLDLPPAALGRLRGAGIVVQDQPVRDIRFGDDRIVEICLEDHVRLTFDAIYSGLGVTAQSDLGEQLGLELTPDRRIVTDRRQECSVPGVYAAGDVVTGLNQIAVAMAQAEIAAVEIHNRLRREELRVLPG</sequence>
<name>A0ABW2UMR3_9RHOB</name>
<dbReference type="EMBL" id="JBHTFQ010000004">
    <property type="protein sequence ID" value="MFC7704313.1"/>
    <property type="molecule type" value="Genomic_DNA"/>
</dbReference>
<dbReference type="InterPro" id="IPR023753">
    <property type="entry name" value="FAD/NAD-binding_dom"/>
</dbReference>
<evidence type="ECO:0000256" key="2">
    <source>
        <dbReference type="ARBA" id="ARBA00022630"/>
    </source>
</evidence>
<evidence type="ECO:0000313" key="5">
    <source>
        <dbReference type="EMBL" id="MFC7704313.1"/>
    </source>
</evidence>
<dbReference type="InterPro" id="IPR036188">
    <property type="entry name" value="FAD/NAD-bd_sf"/>
</dbReference>
<organism evidence="5 6">
    <name type="scientific">Plastorhodobacter daqingensis</name>
    <dbReference type="NCBI Taxonomy" id="1387281"/>
    <lineage>
        <taxon>Bacteria</taxon>
        <taxon>Pseudomonadati</taxon>
        <taxon>Pseudomonadota</taxon>
        <taxon>Alphaproteobacteria</taxon>
        <taxon>Rhodobacterales</taxon>
        <taxon>Paracoccaceae</taxon>
        <taxon>Plastorhodobacter</taxon>
    </lineage>
</organism>
<keyword evidence="6" id="KW-1185">Reference proteome</keyword>
<gene>
    <name evidence="5" type="ORF">ACFQXB_08915</name>
</gene>
<dbReference type="Gene3D" id="3.50.50.60">
    <property type="entry name" value="FAD/NAD(P)-binding domain"/>
    <property type="match status" value="2"/>
</dbReference>
<evidence type="ECO:0000256" key="1">
    <source>
        <dbReference type="ARBA" id="ARBA00018719"/>
    </source>
</evidence>
<dbReference type="PRINTS" id="PR00469">
    <property type="entry name" value="PNDRDTASEII"/>
</dbReference>
<proteinExistence type="predicted"/>
<feature type="domain" description="FAD/NAD(P)-binding" evidence="4">
    <location>
        <begin position="7"/>
        <end position="287"/>
    </location>
</feature>
<protein>
    <recommendedName>
        <fullName evidence="1">Thioredoxin reductase</fullName>
    </recommendedName>
</protein>
<comment type="caution">
    <text evidence="5">The sequence shown here is derived from an EMBL/GenBank/DDBJ whole genome shotgun (WGS) entry which is preliminary data.</text>
</comment>
<dbReference type="PANTHER" id="PTHR48105">
    <property type="entry name" value="THIOREDOXIN REDUCTASE 1-RELATED-RELATED"/>
    <property type="match status" value="1"/>
</dbReference>
<dbReference type="Proteomes" id="UP001596516">
    <property type="component" value="Unassembled WGS sequence"/>
</dbReference>
<reference evidence="6" key="1">
    <citation type="journal article" date="2019" name="Int. J. Syst. Evol. Microbiol.">
        <title>The Global Catalogue of Microorganisms (GCM) 10K type strain sequencing project: providing services to taxonomists for standard genome sequencing and annotation.</title>
        <authorList>
            <consortium name="The Broad Institute Genomics Platform"/>
            <consortium name="The Broad Institute Genome Sequencing Center for Infectious Disease"/>
            <person name="Wu L."/>
            <person name="Ma J."/>
        </authorList>
    </citation>
    <scope>NUCLEOTIDE SEQUENCE [LARGE SCALE GENOMIC DNA]</scope>
    <source>
        <strain evidence="6">CGMCC 1.12750</strain>
    </source>
</reference>